<sequence length="70" mass="8515">MLIRTTGFYNKKEKRKDKECFPIQIFLMSLLDKVIRNSIEHVSLPIWSNIQNEFAMRKHFYNIILYLIHS</sequence>
<dbReference type="AlphaFoldDB" id="A0A0L8FP30"/>
<accession>A0A0L8FP30</accession>
<dbReference type="EMBL" id="KQ428145">
    <property type="protein sequence ID" value="KOF66403.1"/>
    <property type="molecule type" value="Genomic_DNA"/>
</dbReference>
<protein>
    <submittedName>
        <fullName evidence="1">Uncharacterized protein</fullName>
    </submittedName>
</protein>
<gene>
    <name evidence="1" type="ORF">OCBIM_22012376mg</name>
</gene>
<reference evidence="1" key="1">
    <citation type="submission" date="2015-07" db="EMBL/GenBank/DDBJ databases">
        <title>MeaNS - Measles Nucleotide Surveillance Program.</title>
        <authorList>
            <person name="Tran T."/>
            <person name="Druce J."/>
        </authorList>
    </citation>
    <scope>NUCLEOTIDE SEQUENCE</scope>
    <source>
        <strain evidence="1">UCB-OBI-ISO-001</strain>
        <tissue evidence="1">Gonad</tissue>
    </source>
</reference>
<proteinExistence type="predicted"/>
<name>A0A0L8FP30_OCTBM</name>
<organism evidence="1">
    <name type="scientific">Octopus bimaculoides</name>
    <name type="common">California two-spotted octopus</name>
    <dbReference type="NCBI Taxonomy" id="37653"/>
    <lineage>
        <taxon>Eukaryota</taxon>
        <taxon>Metazoa</taxon>
        <taxon>Spiralia</taxon>
        <taxon>Lophotrochozoa</taxon>
        <taxon>Mollusca</taxon>
        <taxon>Cephalopoda</taxon>
        <taxon>Coleoidea</taxon>
        <taxon>Octopodiformes</taxon>
        <taxon>Octopoda</taxon>
        <taxon>Incirrata</taxon>
        <taxon>Octopodidae</taxon>
        <taxon>Octopus</taxon>
    </lineage>
</organism>
<evidence type="ECO:0000313" key="1">
    <source>
        <dbReference type="EMBL" id="KOF66403.1"/>
    </source>
</evidence>